<dbReference type="Gene3D" id="1.20.1280.50">
    <property type="match status" value="1"/>
</dbReference>
<proteinExistence type="predicted"/>
<name>A0AAD7BXS3_9AGAR</name>
<dbReference type="EMBL" id="JARKIF010000008">
    <property type="protein sequence ID" value="KAJ7633189.1"/>
    <property type="molecule type" value="Genomic_DNA"/>
</dbReference>
<dbReference type="AlphaFoldDB" id="A0AAD7BXS3"/>
<reference evidence="1" key="1">
    <citation type="submission" date="2023-03" db="EMBL/GenBank/DDBJ databases">
        <title>Massive genome expansion in bonnet fungi (Mycena s.s.) driven by repeated elements and novel gene families across ecological guilds.</title>
        <authorList>
            <consortium name="Lawrence Berkeley National Laboratory"/>
            <person name="Harder C.B."/>
            <person name="Miyauchi S."/>
            <person name="Viragh M."/>
            <person name="Kuo A."/>
            <person name="Thoen E."/>
            <person name="Andreopoulos B."/>
            <person name="Lu D."/>
            <person name="Skrede I."/>
            <person name="Drula E."/>
            <person name="Henrissat B."/>
            <person name="Morin E."/>
            <person name="Kohler A."/>
            <person name="Barry K."/>
            <person name="LaButti K."/>
            <person name="Morin E."/>
            <person name="Salamov A."/>
            <person name="Lipzen A."/>
            <person name="Mereny Z."/>
            <person name="Hegedus B."/>
            <person name="Baldrian P."/>
            <person name="Stursova M."/>
            <person name="Weitz H."/>
            <person name="Taylor A."/>
            <person name="Grigoriev I.V."/>
            <person name="Nagy L.G."/>
            <person name="Martin F."/>
            <person name="Kauserud H."/>
        </authorList>
    </citation>
    <scope>NUCLEOTIDE SEQUENCE</scope>
    <source>
        <strain evidence="1">9284</strain>
    </source>
</reference>
<evidence type="ECO:0000313" key="1">
    <source>
        <dbReference type="EMBL" id="KAJ7633189.1"/>
    </source>
</evidence>
<gene>
    <name evidence="1" type="ORF">FB45DRAFT_745939</name>
</gene>
<evidence type="ECO:0008006" key="3">
    <source>
        <dbReference type="Google" id="ProtNLM"/>
    </source>
</evidence>
<accession>A0AAD7BXS3</accession>
<evidence type="ECO:0000313" key="2">
    <source>
        <dbReference type="Proteomes" id="UP001221142"/>
    </source>
</evidence>
<keyword evidence="2" id="KW-1185">Reference proteome</keyword>
<sequence length="137" mass="15565">MASSTLAAARARISQLDIEIEKLQRLMDPLLAEREKCSQTVADFKYPVLTLPPEITSEIFLQFLPSYPERPNVIGPQSPPFLLQICRQWRDVALATPALWSTVDLFLDNPRYDAQQKDLLERWLRRSGNCGLHSAGV</sequence>
<protein>
    <recommendedName>
        <fullName evidence="3">F-box domain-containing protein</fullName>
    </recommendedName>
</protein>
<organism evidence="1 2">
    <name type="scientific">Roridomyces roridus</name>
    <dbReference type="NCBI Taxonomy" id="1738132"/>
    <lineage>
        <taxon>Eukaryota</taxon>
        <taxon>Fungi</taxon>
        <taxon>Dikarya</taxon>
        <taxon>Basidiomycota</taxon>
        <taxon>Agaricomycotina</taxon>
        <taxon>Agaricomycetes</taxon>
        <taxon>Agaricomycetidae</taxon>
        <taxon>Agaricales</taxon>
        <taxon>Marasmiineae</taxon>
        <taxon>Mycenaceae</taxon>
        <taxon>Roridomyces</taxon>
    </lineage>
</organism>
<dbReference type="Proteomes" id="UP001221142">
    <property type="component" value="Unassembled WGS sequence"/>
</dbReference>
<comment type="caution">
    <text evidence="1">The sequence shown here is derived from an EMBL/GenBank/DDBJ whole genome shotgun (WGS) entry which is preliminary data.</text>
</comment>